<dbReference type="KEGG" id="dap:Dacet_0670"/>
<evidence type="ECO:0000259" key="1">
    <source>
        <dbReference type="Pfam" id="PF08378"/>
    </source>
</evidence>
<dbReference type="PaxDb" id="522772-Dacet_0670"/>
<gene>
    <name evidence="2" type="ordered locus">Dacet_0670</name>
</gene>
<proteinExistence type="predicted"/>
<evidence type="ECO:0000313" key="2">
    <source>
        <dbReference type="EMBL" id="ADD67458.1"/>
    </source>
</evidence>
<sequence length="125" mass="14570">MAVVYPAFENILRSKQKLEDGELYLLESLAKSLPADVEIFFQPFVEGDRPDIILLQKDVGLTIIEVKDWNLNLYDARTGKDWNIKSNGKIIRSPLQQLDTYRRNFFEIYVNDILITQVSHLDIVR</sequence>
<organism evidence="2 3">
    <name type="scientific">Denitrovibrio acetiphilus (strain DSM 12809 / NBRC 114555 / N2460)</name>
    <dbReference type="NCBI Taxonomy" id="522772"/>
    <lineage>
        <taxon>Bacteria</taxon>
        <taxon>Pseudomonadati</taxon>
        <taxon>Deferribacterota</taxon>
        <taxon>Deferribacteres</taxon>
        <taxon>Deferribacterales</taxon>
        <taxon>Geovibrionaceae</taxon>
        <taxon>Denitrovibrio</taxon>
    </lineage>
</organism>
<dbReference type="Pfam" id="PF08378">
    <property type="entry name" value="NERD"/>
    <property type="match status" value="1"/>
</dbReference>
<dbReference type="STRING" id="522772.Dacet_0670"/>
<dbReference type="InParanoid" id="D4H4R4"/>
<feature type="domain" description="NERD" evidence="1">
    <location>
        <begin position="20"/>
        <end position="105"/>
    </location>
</feature>
<evidence type="ECO:0000313" key="3">
    <source>
        <dbReference type="Proteomes" id="UP000002012"/>
    </source>
</evidence>
<dbReference type="Proteomes" id="UP000002012">
    <property type="component" value="Chromosome"/>
</dbReference>
<dbReference type="HOGENOM" id="CLU_1988991_0_0_0"/>
<protein>
    <recommendedName>
        <fullName evidence="1">NERD domain-containing protein</fullName>
    </recommendedName>
</protein>
<reference evidence="2 3" key="1">
    <citation type="journal article" date="2010" name="Stand. Genomic Sci.">
        <title>Complete genome sequence of Denitrovibrio acetiphilus type strain (N2460).</title>
        <authorList>
            <person name="Kiss H."/>
            <person name="Lang E."/>
            <person name="Lapidus A."/>
            <person name="Copeland A."/>
            <person name="Nolan M."/>
            <person name="Glavina Del Rio T."/>
            <person name="Chen F."/>
            <person name="Lucas S."/>
            <person name="Tice H."/>
            <person name="Cheng J.F."/>
            <person name="Han C."/>
            <person name="Goodwin L."/>
            <person name="Pitluck S."/>
            <person name="Liolios K."/>
            <person name="Pati A."/>
            <person name="Ivanova N."/>
            <person name="Mavromatis K."/>
            <person name="Chen A."/>
            <person name="Palaniappan K."/>
            <person name="Land M."/>
            <person name="Hauser L."/>
            <person name="Chang Y.J."/>
            <person name="Jeffries C.D."/>
            <person name="Detter J.C."/>
            <person name="Brettin T."/>
            <person name="Spring S."/>
            <person name="Rohde M."/>
            <person name="Goker M."/>
            <person name="Woyke T."/>
            <person name="Bristow J."/>
            <person name="Eisen J.A."/>
            <person name="Markowitz V."/>
            <person name="Hugenholtz P."/>
            <person name="Kyrpides N.C."/>
            <person name="Klenk H.P."/>
        </authorList>
    </citation>
    <scope>NUCLEOTIDE SEQUENCE [LARGE SCALE GENOMIC DNA]</scope>
    <source>
        <strain evidence="3">DSM 12809 / NBRC 114555 / N2460</strain>
    </source>
</reference>
<dbReference type="eggNOG" id="COG0210">
    <property type="taxonomic scope" value="Bacteria"/>
</dbReference>
<dbReference type="EMBL" id="CP001968">
    <property type="protein sequence ID" value="ADD67458.1"/>
    <property type="molecule type" value="Genomic_DNA"/>
</dbReference>
<accession>D4H4R4</accession>
<dbReference type="AlphaFoldDB" id="D4H4R4"/>
<keyword evidence="3" id="KW-1185">Reference proteome</keyword>
<name>D4H4R4_DENA2</name>
<dbReference type="OrthoDB" id="9787585at2"/>
<dbReference type="InterPro" id="IPR011528">
    <property type="entry name" value="NERD"/>
</dbReference>
<dbReference type="RefSeq" id="WP_013010001.1">
    <property type="nucleotide sequence ID" value="NC_013943.1"/>
</dbReference>